<proteinExistence type="predicted"/>
<gene>
    <name evidence="1" type="ORF">RPERSI_LOCUS14241</name>
</gene>
<evidence type="ECO:0000313" key="1">
    <source>
        <dbReference type="EMBL" id="CAG8751573.1"/>
    </source>
</evidence>
<accession>A0ACA9QHG6</accession>
<feature type="non-terminal residue" evidence="1">
    <location>
        <position position="239"/>
    </location>
</feature>
<feature type="non-terminal residue" evidence="1">
    <location>
        <position position="1"/>
    </location>
</feature>
<protein>
    <submittedName>
        <fullName evidence="1">25650_t:CDS:1</fullName>
    </submittedName>
</protein>
<organism evidence="1 2">
    <name type="scientific">Racocetra persica</name>
    <dbReference type="NCBI Taxonomy" id="160502"/>
    <lineage>
        <taxon>Eukaryota</taxon>
        <taxon>Fungi</taxon>
        <taxon>Fungi incertae sedis</taxon>
        <taxon>Mucoromycota</taxon>
        <taxon>Glomeromycotina</taxon>
        <taxon>Glomeromycetes</taxon>
        <taxon>Diversisporales</taxon>
        <taxon>Gigasporaceae</taxon>
        <taxon>Racocetra</taxon>
    </lineage>
</organism>
<reference evidence="1" key="1">
    <citation type="submission" date="2021-06" db="EMBL/GenBank/DDBJ databases">
        <authorList>
            <person name="Kallberg Y."/>
            <person name="Tangrot J."/>
            <person name="Rosling A."/>
        </authorList>
    </citation>
    <scope>NUCLEOTIDE SEQUENCE</scope>
    <source>
        <strain evidence="1">MA461A</strain>
    </source>
</reference>
<evidence type="ECO:0000313" key="2">
    <source>
        <dbReference type="Proteomes" id="UP000789920"/>
    </source>
</evidence>
<name>A0ACA9QHG6_9GLOM</name>
<keyword evidence="2" id="KW-1185">Reference proteome</keyword>
<comment type="caution">
    <text evidence="1">The sequence shown here is derived from an EMBL/GenBank/DDBJ whole genome shotgun (WGS) entry which is preliminary data.</text>
</comment>
<dbReference type="Proteomes" id="UP000789920">
    <property type="component" value="Unassembled WGS sequence"/>
</dbReference>
<dbReference type="EMBL" id="CAJVQC010032616">
    <property type="protein sequence ID" value="CAG8751573.1"/>
    <property type="molecule type" value="Genomic_DNA"/>
</dbReference>
<sequence length="239" mass="28514">SDKIVDIKEEEFEQLRDNLTRDLKCNMPDQFLKFNFSKHSMNINASIRFNNKILFKSIFTNVMRLFRLFSNFIDCNHGIIVLDMDMTIDFLEYNNNNLQNLINKNWNGYIEKDWGVMFSKDYMWAECKLNNYSTFFFLIGNQLFNFGCYTFCKIKEFKHEINKHNNNEIVTIVLKLFCTTVNISIVRDMSKSRIYLHAPIEDKMKLSVEKFVEVKISVKIIKNNIIIFEDESKNGDFEM</sequence>